<sequence>MGLSVFLVAVWPRFCALLEVPCIFLFRFRGRGIGLRSVSLGEMLLLTLGHPARRASYSVFLLMLNESTPFVVVSAITGGVGLINIGLSFAPIDYINCMGIGRPIDIAGSKA</sequence>
<organism evidence="1 2">
    <name type="scientific">Spiromyces aspiralis</name>
    <dbReference type="NCBI Taxonomy" id="68401"/>
    <lineage>
        <taxon>Eukaryota</taxon>
        <taxon>Fungi</taxon>
        <taxon>Fungi incertae sedis</taxon>
        <taxon>Zoopagomycota</taxon>
        <taxon>Kickxellomycotina</taxon>
        <taxon>Kickxellomycetes</taxon>
        <taxon>Kickxellales</taxon>
        <taxon>Kickxellaceae</taxon>
        <taxon>Spiromyces</taxon>
    </lineage>
</organism>
<name>A0ACC1HJV6_9FUNG</name>
<dbReference type="Proteomes" id="UP001145114">
    <property type="component" value="Unassembled WGS sequence"/>
</dbReference>
<keyword evidence="2" id="KW-1185">Reference proteome</keyword>
<dbReference type="EMBL" id="JAMZIH010005148">
    <property type="protein sequence ID" value="KAJ1675961.1"/>
    <property type="molecule type" value="Genomic_DNA"/>
</dbReference>
<reference evidence="1" key="1">
    <citation type="submission" date="2022-06" db="EMBL/GenBank/DDBJ databases">
        <title>Phylogenomic reconstructions and comparative analyses of Kickxellomycotina fungi.</title>
        <authorList>
            <person name="Reynolds N.K."/>
            <person name="Stajich J.E."/>
            <person name="Barry K."/>
            <person name="Grigoriev I.V."/>
            <person name="Crous P."/>
            <person name="Smith M.E."/>
        </authorList>
    </citation>
    <scope>NUCLEOTIDE SEQUENCE</scope>
    <source>
        <strain evidence="1">RSA 2271</strain>
    </source>
</reference>
<gene>
    <name evidence="1" type="ORF">EV182_000214</name>
</gene>
<proteinExistence type="predicted"/>
<accession>A0ACC1HJV6</accession>
<comment type="caution">
    <text evidence="1">The sequence shown here is derived from an EMBL/GenBank/DDBJ whole genome shotgun (WGS) entry which is preliminary data.</text>
</comment>
<evidence type="ECO:0000313" key="2">
    <source>
        <dbReference type="Proteomes" id="UP001145114"/>
    </source>
</evidence>
<evidence type="ECO:0000313" key="1">
    <source>
        <dbReference type="EMBL" id="KAJ1675961.1"/>
    </source>
</evidence>
<protein>
    <submittedName>
        <fullName evidence="1">Uncharacterized protein</fullName>
    </submittedName>
</protein>